<gene>
    <name evidence="1" type="ORF">MHPYR_190114</name>
</gene>
<organism evidence="1">
    <name type="scientific">uncultured Mycobacterium sp</name>
    <dbReference type="NCBI Taxonomy" id="171292"/>
    <lineage>
        <taxon>Bacteria</taxon>
        <taxon>Bacillati</taxon>
        <taxon>Actinomycetota</taxon>
        <taxon>Actinomycetes</taxon>
        <taxon>Mycobacteriales</taxon>
        <taxon>Mycobacteriaceae</taxon>
        <taxon>Mycobacterium</taxon>
        <taxon>environmental samples</taxon>
    </lineage>
</organism>
<name>A0A1Y5PAC2_9MYCO</name>
<evidence type="ECO:0000313" key="1">
    <source>
        <dbReference type="EMBL" id="SBS74259.1"/>
    </source>
</evidence>
<sequence>MLQFSKNFSALRLINFERLSAYPLLTNVEIRSTYPNRERRQIAHQNGDKVIQPATEVSERYKRQRTVVCSYCRHRRLSQVTPQ</sequence>
<dbReference type="EMBL" id="FLQS01000011">
    <property type="protein sequence ID" value="SBS74259.1"/>
    <property type="molecule type" value="Genomic_DNA"/>
</dbReference>
<protein>
    <submittedName>
        <fullName evidence="1">Uncharacterized protein</fullName>
    </submittedName>
</protein>
<dbReference type="AlphaFoldDB" id="A0A1Y5PAC2"/>
<reference evidence="1" key="1">
    <citation type="submission" date="2016-03" db="EMBL/GenBank/DDBJ databases">
        <authorList>
            <person name="Ploux O."/>
        </authorList>
    </citation>
    <scope>NUCLEOTIDE SEQUENCE</scope>
    <source>
        <strain evidence="1">UC10</strain>
    </source>
</reference>
<proteinExistence type="predicted"/>
<accession>A0A1Y5PAC2</accession>